<evidence type="ECO:0000256" key="1">
    <source>
        <dbReference type="SAM" id="MobiDB-lite"/>
    </source>
</evidence>
<feature type="region of interest" description="Disordered" evidence="1">
    <location>
        <begin position="108"/>
        <end position="127"/>
    </location>
</feature>
<dbReference type="InterPro" id="IPR021474">
    <property type="entry name" value="DUF3127"/>
</dbReference>
<dbReference type="Proteomes" id="UP000182257">
    <property type="component" value="Unassembled WGS sequence"/>
</dbReference>
<name>A0A1H4AH11_XYLRU</name>
<reference evidence="2 3" key="1">
    <citation type="submission" date="2016-10" db="EMBL/GenBank/DDBJ databases">
        <authorList>
            <person name="de Groot N.N."/>
        </authorList>
    </citation>
    <scope>NUCLEOTIDE SEQUENCE [LARGE SCALE GENOMIC DNA]</scope>
    <source>
        <strain evidence="2 3">D31d</strain>
    </source>
</reference>
<feature type="compositionally biased region" description="Acidic residues" evidence="1">
    <location>
        <begin position="118"/>
        <end position="127"/>
    </location>
</feature>
<dbReference type="EMBL" id="FNRF01000002">
    <property type="protein sequence ID" value="SEA35058.1"/>
    <property type="molecule type" value="Genomic_DNA"/>
</dbReference>
<protein>
    <recommendedName>
        <fullName evidence="4">DUF3127 domain-containing protein</fullName>
    </recommendedName>
</protein>
<organism evidence="2 3">
    <name type="scientific">Xylanibacter ruminicola</name>
    <name type="common">Prevotella ruminicola</name>
    <dbReference type="NCBI Taxonomy" id="839"/>
    <lineage>
        <taxon>Bacteria</taxon>
        <taxon>Pseudomonadati</taxon>
        <taxon>Bacteroidota</taxon>
        <taxon>Bacteroidia</taxon>
        <taxon>Bacteroidales</taxon>
        <taxon>Prevotellaceae</taxon>
        <taxon>Xylanibacter</taxon>
    </lineage>
</organism>
<dbReference type="AlphaFoldDB" id="A0A1H4AH11"/>
<evidence type="ECO:0008006" key="4">
    <source>
        <dbReference type="Google" id="ProtNLM"/>
    </source>
</evidence>
<sequence>MELTGRIIVVQEAKSGTSSKTGNPWMMQEYVIEVPGQYPRHCAFTVFGEDRIKQLNIQMGEDLTVQFDIDAREYNAKWYNDFRAYNVIRGQQIPQPVQPAKADLPFYPNNESFPFQENGDDGGDLPF</sequence>
<accession>A0A1H4AH11</accession>
<evidence type="ECO:0000313" key="3">
    <source>
        <dbReference type="Proteomes" id="UP000182257"/>
    </source>
</evidence>
<dbReference type="Pfam" id="PF11325">
    <property type="entry name" value="DUF3127"/>
    <property type="match status" value="1"/>
</dbReference>
<dbReference type="RefSeq" id="WP_074760680.1">
    <property type="nucleotide sequence ID" value="NZ_FNRF01000002.1"/>
</dbReference>
<gene>
    <name evidence="2" type="ORF">SAMN05216462_1210</name>
</gene>
<proteinExistence type="predicted"/>
<dbReference type="OrthoDB" id="598142at2"/>
<evidence type="ECO:0000313" key="2">
    <source>
        <dbReference type="EMBL" id="SEA35058.1"/>
    </source>
</evidence>